<evidence type="ECO:0000256" key="2">
    <source>
        <dbReference type="RuleBase" id="RU003749"/>
    </source>
</evidence>
<dbReference type="PANTHER" id="PTHR33495:SF13">
    <property type="entry name" value="ANTI-SIGMA-F FACTOR ANTAGONIST RSFB"/>
    <property type="match status" value="1"/>
</dbReference>
<sequence>MCRGVVTNTSGDAYPLADTMTTSVAVHDGATVLTVAGEVDLATAPALENAIEGVLGEKPAALIIDLTRVSFLASAGMAALVAAHQRAGAATTIAVVADGPATSRQLKMTSLDQVFALYSTLDAALAAVGKG</sequence>
<dbReference type="EMBL" id="CAACYE010000005">
    <property type="protein sequence ID" value="VFA84401.1"/>
    <property type="molecule type" value="Genomic_DNA"/>
</dbReference>
<dbReference type="Pfam" id="PF01740">
    <property type="entry name" value="STAS"/>
    <property type="match status" value="1"/>
</dbReference>
<evidence type="ECO:0000313" key="4">
    <source>
        <dbReference type="EMBL" id="VFA84401.1"/>
    </source>
</evidence>
<dbReference type="CDD" id="cd07043">
    <property type="entry name" value="STAS_anti-anti-sigma_factors"/>
    <property type="match status" value="1"/>
</dbReference>
<dbReference type="AlphaFoldDB" id="A0A449GF19"/>
<dbReference type="InterPro" id="IPR002645">
    <property type="entry name" value="STAS_dom"/>
</dbReference>
<organism evidence="4">
    <name type="scientific">Nocardia farcinica</name>
    <dbReference type="NCBI Taxonomy" id="37329"/>
    <lineage>
        <taxon>Bacteria</taxon>
        <taxon>Bacillati</taxon>
        <taxon>Actinomycetota</taxon>
        <taxon>Actinomycetes</taxon>
        <taxon>Mycobacteriales</taxon>
        <taxon>Nocardiaceae</taxon>
        <taxon>Nocardia</taxon>
    </lineage>
</organism>
<gene>
    <name evidence="4" type="primary">rsbV</name>
    <name evidence="4" type="ORF">NCTC1935_02230</name>
</gene>
<feature type="domain" description="STAS" evidence="3">
    <location>
        <begin position="20"/>
        <end position="128"/>
    </location>
</feature>
<proteinExistence type="inferred from homology"/>
<reference evidence="4" key="1">
    <citation type="submission" date="2019-02" db="EMBL/GenBank/DDBJ databases">
        <authorList>
            <consortium name="Pathogen Informatics"/>
        </authorList>
    </citation>
    <scope>NUCLEOTIDE SEQUENCE</scope>
    <source>
        <strain evidence="4">3012STDY6733949</strain>
    </source>
</reference>
<dbReference type="Gene3D" id="3.30.750.24">
    <property type="entry name" value="STAS domain"/>
    <property type="match status" value="1"/>
</dbReference>
<evidence type="ECO:0000256" key="1">
    <source>
        <dbReference type="ARBA" id="ARBA00009013"/>
    </source>
</evidence>
<dbReference type="SUPFAM" id="SSF52091">
    <property type="entry name" value="SpoIIaa-like"/>
    <property type="match status" value="1"/>
</dbReference>
<name>A0A449GF19_NOCFR</name>
<dbReference type="InterPro" id="IPR003658">
    <property type="entry name" value="Anti-sigma_ant"/>
</dbReference>
<accession>A0A449GF19</accession>
<dbReference type="InterPro" id="IPR036513">
    <property type="entry name" value="STAS_dom_sf"/>
</dbReference>
<dbReference type="NCBIfam" id="TIGR00377">
    <property type="entry name" value="ant_ant_sig"/>
    <property type="match status" value="1"/>
</dbReference>
<dbReference type="PROSITE" id="PS50801">
    <property type="entry name" value="STAS"/>
    <property type="match status" value="1"/>
</dbReference>
<comment type="similarity">
    <text evidence="1 2">Belongs to the anti-sigma-factor antagonist family.</text>
</comment>
<protein>
    <recommendedName>
        <fullName evidence="2">Anti-sigma factor antagonist</fullName>
    </recommendedName>
</protein>
<dbReference type="GO" id="GO:0043856">
    <property type="term" value="F:anti-sigma factor antagonist activity"/>
    <property type="evidence" value="ECO:0007669"/>
    <property type="project" value="InterPro"/>
</dbReference>
<dbReference type="PANTHER" id="PTHR33495">
    <property type="entry name" value="ANTI-SIGMA FACTOR ANTAGONIST TM_1081-RELATED-RELATED"/>
    <property type="match status" value="1"/>
</dbReference>
<evidence type="ECO:0000259" key="3">
    <source>
        <dbReference type="PROSITE" id="PS50801"/>
    </source>
</evidence>